<name>S7VI00_9BACT</name>
<accession>S7VI00</accession>
<sequence>MAYRNYVTNAVLELLEKEERNSQISEIVELGINHEQQHQELLVYDIKYILGNQPTFPKYGDSFGTKAEKTIEEWLEVSEGIKQIGFAGDGFSYDNELGKHRVFLEPYSISKKPCDQC</sequence>
<comment type="caution">
    <text evidence="1">The sequence shown here is derived from an EMBL/GenBank/DDBJ whole genome shotgun (WGS) entry which is preliminary data.</text>
</comment>
<gene>
    <name evidence="1" type="ORF">ADICYQ_1800</name>
</gene>
<organism evidence="1 2">
    <name type="scientific">Cyclobacterium qasimii M12-11B</name>
    <dbReference type="NCBI Taxonomy" id="641524"/>
    <lineage>
        <taxon>Bacteria</taxon>
        <taxon>Pseudomonadati</taxon>
        <taxon>Bacteroidota</taxon>
        <taxon>Cytophagia</taxon>
        <taxon>Cytophagales</taxon>
        <taxon>Cyclobacteriaceae</taxon>
        <taxon>Cyclobacterium</taxon>
    </lineage>
</organism>
<reference evidence="1 2" key="1">
    <citation type="journal article" date="2013" name="Genome Announc.">
        <title>Draft Genome Sequence of Cyclobacterium qasimii Strain M12-11BT, Isolated from Arctic Marine Sediment.</title>
        <authorList>
            <person name="Shivaji S."/>
            <person name="Ara S."/>
            <person name="Singh A."/>
            <person name="Kumar Pinnaka A."/>
        </authorList>
    </citation>
    <scope>NUCLEOTIDE SEQUENCE [LARGE SCALE GENOMIC DNA]</scope>
    <source>
        <strain evidence="1 2">M12-11B</strain>
    </source>
</reference>
<dbReference type="Proteomes" id="UP000014974">
    <property type="component" value="Unassembled WGS sequence"/>
</dbReference>
<dbReference type="eggNOG" id="COG1262">
    <property type="taxonomic scope" value="Bacteria"/>
</dbReference>
<dbReference type="STRING" id="641524.ADICYQ_1800"/>
<evidence type="ECO:0000313" key="2">
    <source>
        <dbReference type="Proteomes" id="UP000014974"/>
    </source>
</evidence>
<dbReference type="EMBL" id="ATNM01000072">
    <property type="protein sequence ID" value="EPR69152.1"/>
    <property type="molecule type" value="Genomic_DNA"/>
</dbReference>
<protein>
    <submittedName>
        <fullName evidence="1">Uncharacterized protein</fullName>
    </submittedName>
</protein>
<proteinExistence type="predicted"/>
<dbReference type="PATRIC" id="fig|641524.5.peg.1785"/>
<dbReference type="AlphaFoldDB" id="S7VI00"/>
<evidence type="ECO:0000313" key="1">
    <source>
        <dbReference type="EMBL" id="EPR69152.1"/>
    </source>
</evidence>